<evidence type="ECO:0000313" key="2">
    <source>
        <dbReference type="Proteomes" id="UP000712281"/>
    </source>
</evidence>
<dbReference type="EMBL" id="QGKW02000007">
    <property type="protein sequence ID" value="KAF2619443.1"/>
    <property type="molecule type" value="Genomic_DNA"/>
</dbReference>
<name>A0A8S9MQU5_BRACR</name>
<evidence type="ECO:0000313" key="1">
    <source>
        <dbReference type="EMBL" id="KAF2619443.1"/>
    </source>
</evidence>
<reference evidence="1" key="1">
    <citation type="submission" date="2019-12" db="EMBL/GenBank/DDBJ databases">
        <title>Genome sequencing and annotation of Brassica cretica.</title>
        <authorList>
            <person name="Studholme D.J."/>
            <person name="Sarris P.F."/>
        </authorList>
    </citation>
    <scope>NUCLEOTIDE SEQUENCE</scope>
    <source>
        <strain evidence="1">PFS-001/15</strain>
        <tissue evidence="1">Leaf</tissue>
    </source>
</reference>
<accession>A0A8S9MQU5</accession>
<organism evidence="1 2">
    <name type="scientific">Brassica cretica</name>
    <name type="common">Mustard</name>
    <dbReference type="NCBI Taxonomy" id="69181"/>
    <lineage>
        <taxon>Eukaryota</taxon>
        <taxon>Viridiplantae</taxon>
        <taxon>Streptophyta</taxon>
        <taxon>Embryophyta</taxon>
        <taxon>Tracheophyta</taxon>
        <taxon>Spermatophyta</taxon>
        <taxon>Magnoliopsida</taxon>
        <taxon>eudicotyledons</taxon>
        <taxon>Gunneridae</taxon>
        <taxon>Pentapetalae</taxon>
        <taxon>rosids</taxon>
        <taxon>malvids</taxon>
        <taxon>Brassicales</taxon>
        <taxon>Brassicaceae</taxon>
        <taxon>Brassiceae</taxon>
        <taxon>Brassica</taxon>
    </lineage>
</organism>
<dbReference type="Proteomes" id="UP000712281">
    <property type="component" value="Unassembled WGS sequence"/>
</dbReference>
<protein>
    <submittedName>
        <fullName evidence="1">Uncharacterized protein</fullName>
    </submittedName>
</protein>
<proteinExistence type="predicted"/>
<dbReference type="AlphaFoldDB" id="A0A8S9MQU5"/>
<gene>
    <name evidence="1" type="ORF">F2Q68_00041643</name>
</gene>
<sequence length="83" mass="9520">MTGCVTSSRMIYGDVIKDVIFLVKVVFTWRSFNDSSMSRLLIALVTTQLPFIVCHSPRDYLSAWIHASLSNCRYFELHLSEAM</sequence>
<comment type="caution">
    <text evidence="1">The sequence shown here is derived from an EMBL/GenBank/DDBJ whole genome shotgun (WGS) entry which is preliminary data.</text>
</comment>